<proteinExistence type="predicted"/>
<protein>
    <submittedName>
        <fullName evidence="1">Uncharacterized protein</fullName>
    </submittedName>
</protein>
<organism evidence="1 2">
    <name type="scientific">Portunus trituberculatus</name>
    <name type="common">Swimming crab</name>
    <name type="synonym">Neptunus trituberculatus</name>
    <dbReference type="NCBI Taxonomy" id="210409"/>
    <lineage>
        <taxon>Eukaryota</taxon>
        <taxon>Metazoa</taxon>
        <taxon>Ecdysozoa</taxon>
        <taxon>Arthropoda</taxon>
        <taxon>Crustacea</taxon>
        <taxon>Multicrustacea</taxon>
        <taxon>Malacostraca</taxon>
        <taxon>Eumalacostraca</taxon>
        <taxon>Eucarida</taxon>
        <taxon>Decapoda</taxon>
        <taxon>Pleocyemata</taxon>
        <taxon>Brachyura</taxon>
        <taxon>Eubrachyura</taxon>
        <taxon>Portunoidea</taxon>
        <taxon>Portunidae</taxon>
        <taxon>Portuninae</taxon>
        <taxon>Portunus</taxon>
    </lineage>
</organism>
<gene>
    <name evidence="1" type="ORF">E2C01_051883</name>
</gene>
<accession>A0A5B7GK91</accession>
<dbReference type="AlphaFoldDB" id="A0A5B7GK91"/>
<sequence length="63" mass="6657">MKYGPGNLGLGSSLLQRMMALVEPLLRTTTLLSLLGLVEVGLTCSDQEVGSRVTCCLAKDGMD</sequence>
<keyword evidence="2" id="KW-1185">Reference proteome</keyword>
<reference evidence="1 2" key="1">
    <citation type="submission" date="2019-05" db="EMBL/GenBank/DDBJ databases">
        <title>Another draft genome of Portunus trituberculatus and its Hox gene families provides insights of decapod evolution.</title>
        <authorList>
            <person name="Jeong J.-H."/>
            <person name="Song I."/>
            <person name="Kim S."/>
            <person name="Choi T."/>
            <person name="Kim D."/>
            <person name="Ryu S."/>
            <person name="Kim W."/>
        </authorList>
    </citation>
    <scope>NUCLEOTIDE SEQUENCE [LARGE SCALE GENOMIC DNA]</scope>
    <source>
        <tissue evidence="1">Muscle</tissue>
    </source>
</reference>
<evidence type="ECO:0000313" key="2">
    <source>
        <dbReference type="Proteomes" id="UP000324222"/>
    </source>
</evidence>
<name>A0A5B7GK91_PORTR</name>
<evidence type="ECO:0000313" key="1">
    <source>
        <dbReference type="EMBL" id="MPC57893.1"/>
    </source>
</evidence>
<dbReference type="EMBL" id="VSRR010015163">
    <property type="protein sequence ID" value="MPC57893.1"/>
    <property type="molecule type" value="Genomic_DNA"/>
</dbReference>
<comment type="caution">
    <text evidence="1">The sequence shown here is derived from an EMBL/GenBank/DDBJ whole genome shotgun (WGS) entry which is preliminary data.</text>
</comment>
<dbReference type="Proteomes" id="UP000324222">
    <property type="component" value="Unassembled WGS sequence"/>
</dbReference>